<dbReference type="InterPro" id="IPR000195">
    <property type="entry name" value="Rab-GAP-TBC_dom"/>
</dbReference>
<feature type="compositionally biased region" description="Low complexity" evidence="1">
    <location>
        <begin position="368"/>
        <end position="377"/>
    </location>
</feature>
<evidence type="ECO:0000259" key="2">
    <source>
        <dbReference type="PROSITE" id="PS50086"/>
    </source>
</evidence>
<feature type="compositionally biased region" description="Basic and acidic residues" evidence="1">
    <location>
        <begin position="459"/>
        <end position="473"/>
    </location>
</feature>
<dbReference type="Gene3D" id="1.10.1000.11">
    <property type="entry name" value="Arf Nucleotide-binding Site Opener,domain 2"/>
    <property type="match status" value="1"/>
</dbReference>
<feature type="compositionally biased region" description="Basic and acidic residues" evidence="1">
    <location>
        <begin position="2791"/>
        <end position="2808"/>
    </location>
</feature>
<dbReference type="InterPro" id="IPR035969">
    <property type="entry name" value="Rab-GAP_TBC_sf"/>
</dbReference>
<feature type="compositionally biased region" description="Basic and acidic residues" evidence="1">
    <location>
        <begin position="2110"/>
        <end position="2131"/>
    </location>
</feature>
<dbReference type="Gene3D" id="1.10.8.270">
    <property type="entry name" value="putative rabgap domain of human tbc1 domain family member 14 like domains"/>
    <property type="match status" value="1"/>
</dbReference>
<gene>
    <name evidence="4" type="ORF">BESB_073490</name>
</gene>
<dbReference type="Pfam" id="PF00566">
    <property type="entry name" value="RabGAP-TBC"/>
    <property type="match status" value="1"/>
</dbReference>
<dbReference type="InterPro" id="IPR035999">
    <property type="entry name" value="Sec7_dom_sf"/>
</dbReference>
<feature type="compositionally biased region" description="Low complexity" evidence="1">
    <location>
        <begin position="587"/>
        <end position="600"/>
    </location>
</feature>
<accession>A0A2A9MEY6</accession>
<feature type="compositionally biased region" description="Low complexity" evidence="1">
    <location>
        <begin position="2552"/>
        <end position="2581"/>
    </location>
</feature>
<feature type="compositionally biased region" description="Basic residues" evidence="1">
    <location>
        <begin position="2434"/>
        <end position="2449"/>
    </location>
</feature>
<evidence type="ECO:0000313" key="5">
    <source>
        <dbReference type="Proteomes" id="UP000224006"/>
    </source>
</evidence>
<dbReference type="GeneID" id="40312275"/>
<protein>
    <recommendedName>
        <fullName evidence="6">Sec7 domain-containing protein</fullName>
    </recommendedName>
</protein>
<dbReference type="Gene3D" id="1.10.220.20">
    <property type="match status" value="1"/>
</dbReference>
<dbReference type="CDD" id="cd00171">
    <property type="entry name" value="Sec7"/>
    <property type="match status" value="1"/>
</dbReference>
<feature type="compositionally biased region" description="Basic residues" evidence="1">
    <location>
        <begin position="396"/>
        <end position="405"/>
    </location>
</feature>
<feature type="compositionally biased region" description="Basic and acidic residues" evidence="1">
    <location>
        <begin position="2758"/>
        <end position="2779"/>
    </location>
</feature>
<feature type="region of interest" description="Disordered" evidence="1">
    <location>
        <begin position="2434"/>
        <end position="2604"/>
    </location>
</feature>
<feature type="region of interest" description="Disordered" evidence="1">
    <location>
        <begin position="110"/>
        <end position="435"/>
    </location>
</feature>
<evidence type="ECO:0000259" key="3">
    <source>
        <dbReference type="PROSITE" id="PS50190"/>
    </source>
</evidence>
<evidence type="ECO:0000256" key="1">
    <source>
        <dbReference type="SAM" id="MobiDB-lite"/>
    </source>
</evidence>
<dbReference type="PANTHER" id="PTHR10663:SF402">
    <property type="entry name" value="MIP16918P"/>
    <property type="match status" value="1"/>
</dbReference>
<dbReference type="Pfam" id="PF01369">
    <property type="entry name" value="Sec7"/>
    <property type="match status" value="1"/>
</dbReference>
<dbReference type="SUPFAM" id="SSF48425">
    <property type="entry name" value="Sec7 domain"/>
    <property type="match status" value="1"/>
</dbReference>
<dbReference type="PROSITE" id="PS50190">
    <property type="entry name" value="SEC7"/>
    <property type="match status" value="1"/>
</dbReference>
<comment type="caution">
    <text evidence="4">The sequence shown here is derived from an EMBL/GenBank/DDBJ whole genome shotgun (WGS) entry which is preliminary data.</text>
</comment>
<evidence type="ECO:0000313" key="4">
    <source>
        <dbReference type="EMBL" id="PFH34197.1"/>
    </source>
</evidence>
<feature type="region of interest" description="Disordered" evidence="1">
    <location>
        <begin position="1891"/>
        <end position="1916"/>
    </location>
</feature>
<dbReference type="Gene3D" id="2.30.29.30">
    <property type="entry name" value="Pleckstrin-homology domain (PH domain)/Phosphotyrosine-binding domain (PTB)"/>
    <property type="match status" value="1"/>
</dbReference>
<keyword evidence="5" id="KW-1185">Reference proteome</keyword>
<feature type="compositionally biased region" description="Low complexity" evidence="1">
    <location>
        <begin position="262"/>
        <end position="308"/>
    </location>
</feature>
<feature type="compositionally biased region" description="Basic and acidic residues" evidence="1">
    <location>
        <begin position="185"/>
        <end position="198"/>
    </location>
</feature>
<feature type="compositionally biased region" description="Polar residues" evidence="1">
    <location>
        <begin position="2181"/>
        <end position="2193"/>
    </location>
</feature>
<feature type="compositionally biased region" description="Low complexity" evidence="1">
    <location>
        <begin position="47"/>
        <end position="62"/>
    </location>
</feature>
<feature type="region of interest" description="Disordered" evidence="1">
    <location>
        <begin position="1"/>
        <end position="96"/>
    </location>
</feature>
<feature type="compositionally biased region" description="Low complexity" evidence="1">
    <location>
        <begin position="1350"/>
        <end position="1368"/>
    </location>
</feature>
<dbReference type="InterPro" id="IPR000904">
    <property type="entry name" value="Sec7_dom"/>
</dbReference>
<proteinExistence type="predicted"/>
<dbReference type="SUPFAM" id="SSF50729">
    <property type="entry name" value="PH domain-like"/>
    <property type="match status" value="1"/>
</dbReference>
<dbReference type="OrthoDB" id="430364at2759"/>
<dbReference type="InterPro" id="IPR011993">
    <property type="entry name" value="PH-like_dom_sf"/>
</dbReference>
<feature type="region of interest" description="Disordered" evidence="1">
    <location>
        <begin position="451"/>
        <end position="633"/>
    </location>
</feature>
<feature type="compositionally biased region" description="Gly residues" evidence="1">
    <location>
        <begin position="84"/>
        <end position="94"/>
    </location>
</feature>
<feature type="region of interest" description="Disordered" evidence="1">
    <location>
        <begin position="1259"/>
        <end position="1368"/>
    </location>
</feature>
<dbReference type="Gene3D" id="1.10.472.80">
    <property type="entry name" value="Ypt/Rab-GAP domain of gyp1p, domain 3"/>
    <property type="match status" value="1"/>
</dbReference>
<feature type="compositionally biased region" description="Polar residues" evidence="1">
    <location>
        <begin position="32"/>
        <end position="46"/>
    </location>
</feature>
<dbReference type="STRING" id="94643.A0A2A9MEY6"/>
<feature type="compositionally biased region" description="Basic residues" evidence="1">
    <location>
        <begin position="607"/>
        <end position="616"/>
    </location>
</feature>
<feature type="compositionally biased region" description="Polar residues" evidence="1">
    <location>
        <begin position="310"/>
        <end position="324"/>
    </location>
</feature>
<dbReference type="InterPro" id="IPR023394">
    <property type="entry name" value="Sec7_C_sf"/>
</dbReference>
<dbReference type="PROSITE" id="PS50086">
    <property type="entry name" value="TBC_RABGAP"/>
    <property type="match status" value="1"/>
</dbReference>
<dbReference type="KEGG" id="bbes:BESB_073490"/>
<sequence length="3071" mass="322190">MAPYAARFHRRRGSPGRSSVSPGRVAEPLGISQDSLKQTARKTSSILPPLGAKQPALAAASLPPSPSPPAGLASSASPRSFVGGESGGGDGLAGAAGAERDPAFLASAARAGGACGMQRHKRSSTGGSCDENFPEAAEPGVSYLGPWRADQDARVPAGSERAPASVSRGKSDRREVFLTSSDGETDAHADCSRGDGHYGARSRGTAKRQSSVSSFRDLRRAEGGDSAGGRSHAAGTRASRHAEGEQLAASGRQRDSRRSGHSSRQSGACWSSSPLSRLSSVSSAYSVQSVSSRTSARVSAAAPTVRRSYGGSSPPQARLQTASSWRHRSCSSRGGLASSSNERGSERVAASCAGEDGGGRRVHARLPSRLSMWSRQSSSERRSDGAGLAGDEQRRASARRRHSRGLRAAYRSASQDFAGAGAASPRPCEGSSAEARVDWLAGADDLDALVAPARGGWPAEERDGDTERSREDSGGSARGGDGKRERRETQRRRSGACGGESSQDESRRNRAAGAREEAIREAQRARSRERTRSLREVRSLSRQRSSSRPAFSGSVTGPAASEAVSHFRDASAKKRRSSRRESRRSRTPSSRACSSSSFESSPERAKTRARLPRRLRSGGVSGKQAAAAGSLRVGVSRARKREVVGWRSDRRPGPFRSQIVSGRLEEEDSFSSSFEDDEDCDACSPTAVFPPSCAPRFAASRPLFEQGWPYEEVGSLFGTSSKGERRKKFWLSASAARPLAVSSSSPLLPAFAASSRADLPAGEERGAYASRKVSRGSFGLSTSSSFASKSESLARRSVISSSACRRGHAQCSASEYAPTRAGARRHWKRGRTAAGGEGSEACGGNFSHFAMTEKLRQEAQLRACLDKAVLLFNQHGLEAALAALEEKGFLETTDTDAIAHFLFETPGLDKQKVGAVLGDPSPFNAAILRTFSSLFDVQGLSLDVALRLVFSRFIPPGESQQLYRVLYPLAEVYVQQNPEQRIDAETAHFLAYAILVLHTDRHNSNVKKKITKEEWRRMTRGRGEADTSVLTDKMLDAIYDRVVAEQFKLHISDTDRVYRRLSRDPRVLRYAAGGGPAFLPVRESVRARTATGKTYSVGSFFPSPGRRVNLSVARSHSLSWHSLSRVPAEIASPRVSEHGEIAFAALSRESGATAHAGERRDEGRLPKLAACAEMPFFPVLETLPTDASPSSASAAASPTNASFAAFPLTCPSPQTGSPVNGVGAACGRRGLPQETLAQQGDARCAALEAREAETATLAVGSFPSGPPHAGESCGGQKGPSTGVPRAPAGRIMSPQAPESAQGPAALTGGVSPSPVMGSPGQPPASPGALSWSPAACLSSPASPQPPPSPASGTGSSQRGRCSGSSPSGVSSAACSPALGAAQLPLSRPRSAQALASGAGMAVLGRDPCAALRPEDAAALADSFRLKALDVLCVDAPPLSPAPGGCAPDMSLAAMETGATPAVVLGHRGSPTQPEGVVSAEAADLGANMESVSLPASVGAAAELARTSASAVSTLPTFGSMTADPASAGLCRGIFCSSPYSHAFAPLETGTVFLKLCRNGRMKQRLFSIDSERKILYWCDPKRGAATGGPRKKDARCLHLDDLLDITLGCTYTRTFKLFELSEEMEQRSFSLHFVSRSLDLVAPAEVASFSLFASSSPLAGRAYSFGGAGPSAPGGGAAPLSLWLSFFHAKIAEQQIRRELLLQREHALAQTEAAAARRRKERQVEAARRLALWRELILPYWDKCWTCEAIPQVARSAVPVFGSSASLSSRHGSWRHVPVSLRGDGALRGFSSKLSGGSSALRGYAPGGGADLDGGAWGRGLGGPPRDAGHVALSEPAARWRTADARRDGLRGCDNSAVTPAWSGGNRASRAAPGPFFAALRAWWGVGGAGAKTGAEGRGLRKGQKSGGGSPGDAPATTGPCACGAADGKAGVPACCGRHHLEVREEGSEGEREDCSTLPPFSEEACSQVLVLEYAATVGVPATAAANSTQGFPADSKAWQAGGACAPVGAETEAPAQPSDEEAPVASLEKENVAPHSQVSWASQSAGAGGARSRRGSEPCSRRGASVSHKSFFFRYLLAGRLSGRLGSEPSLWPGRNLRDSSSQLQDGGEGGKSERRKRGGDERPKPFVKDDKTFGVFSGLAWIFGRHTKEKSGSSNSRGEGSHAVSLSASSFIFRKLSPTLQREASQTSGPASSGCLGPTSSSPGAPCNLDEDSVAGAGGLSGDGPGAAVLGVGFFDPKGPAVGVAGPSLETGLLSPGFVVTGACGACAGVPGAPPAQGLFVRSPDETGGSAGSQPPQTLVSKGIDSLAGAELRRWSVPTVGVLWKRAVTDKASVASSFASHRSLSQRGTAGLRGETPHRGRRFWRMWLPQFFGARFTLDRGRRLETAVSSTLVDLWLQGLPGEIRGTLWGLAIGNEQRVSPGLLASFVRLSHPRRHHRSHRDSRRSRGSWGGLAPADARQAQSCSPAERHRDPPAIEASDLGADPGVENAGSGARREPCHRAVEASSREDGGKRSSRAEACRRPLSSPPADTASPQSAHPLETPRWTANSSSTLSSADSKSRQSRSAPLEVSAASSVSSAPPPSTGKRGAPGQTQPASPCGDPCAAWETEPCYGHFAPAASAYTGPGVWYLADKQVGEGPKLLISCQFEASVDAAGAGEGCAGEDEDDPAAVAAEANATRSRACGGGDSSRAAVTSSFPPTPRATKAIPGGLRSARGDPSGSLEEGEAHGGGDGVARAGGEAADPTSSGAGAAALADRDQETRPRSDLQREGEDGGEKCGAASDAPVGEELRRRDEKARRSERAEENGAEGPESRGGGYARSGEGQRSRVRAQISSRRRARLVAPEDALTIGEGVERLLQAYALYRPDVGVVRGMDCLASVLLCYMGLPAAFTAFVNLLPSLHLLDFYAPALHANRRSIAFKFEFFEAVLRCRLPPLYHHLRGLQVQPDLYLLQWFETLFAHALPFHTLCVAWDAILLLGEGFTFQVALGLLKYYEAELLANSFEGCLVILSRKARPDDDETGVFDRERFFRCVEMCPVDRQQYSQWLASQRVNEEKAELLHACAFGSA</sequence>
<feature type="region of interest" description="Disordered" evidence="1">
    <location>
        <begin position="2088"/>
        <end position="2131"/>
    </location>
</feature>
<feature type="compositionally biased region" description="Low complexity" evidence="1">
    <location>
        <begin position="331"/>
        <end position="340"/>
    </location>
</feature>
<feature type="region of interest" description="Disordered" evidence="1">
    <location>
        <begin position="2003"/>
        <end position="2064"/>
    </location>
</feature>
<dbReference type="GO" id="GO:0032012">
    <property type="term" value="P:regulation of ARF protein signal transduction"/>
    <property type="evidence" value="ECO:0007669"/>
    <property type="project" value="InterPro"/>
</dbReference>
<feature type="domain" description="Rab-GAP TBC" evidence="2">
    <location>
        <begin position="2401"/>
        <end position="2982"/>
    </location>
</feature>
<reference evidence="4 5" key="1">
    <citation type="submission" date="2017-09" db="EMBL/GenBank/DDBJ databases">
        <title>Genome sequencing of Besnoitia besnoiti strain Bb-Ger1.</title>
        <authorList>
            <person name="Schares G."/>
            <person name="Venepally P."/>
            <person name="Lorenzi H.A."/>
        </authorList>
    </citation>
    <scope>NUCLEOTIDE SEQUENCE [LARGE SCALE GENOMIC DNA]</scope>
    <source>
        <strain evidence="4 5">Bb-Ger1</strain>
    </source>
</reference>
<dbReference type="Proteomes" id="UP000224006">
    <property type="component" value="Unassembled WGS sequence"/>
</dbReference>
<feature type="compositionally biased region" description="Low complexity" evidence="1">
    <location>
        <begin position="1326"/>
        <end position="1341"/>
    </location>
</feature>
<dbReference type="SMART" id="SM00222">
    <property type="entry name" value="Sec7"/>
    <property type="match status" value="1"/>
</dbReference>
<dbReference type="RefSeq" id="XP_029218206.1">
    <property type="nucleotide sequence ID" value="XM_029365722.1"/>
</dbReference>
<dbReference type="EMBL" id="NWUJ01000007">
    <property type="protein sequence ID" value="PFH34197.1"/>
    <property type="molecule type" value="Genomic_DNA"/>
</dbReference>
<dbReference type="VEuPathDB" id="ToxoDB:BESB_073490"/>
<dbReference type="GO" id="GO:0005085">
    <property type="term" value="F:guanyl-nucleotide exchange factor activity"/>
    <property type="evidence" value="ECO:0007669"/>
    <property type="project" value="InterPro"/>
</dbReference>
<dbReference type="SUPFAM" id="SSF47923">
    <property type="entry name" value="Ypt/Rab-GAP domain of gyp1p"/>
    <property type="match status" value="2"/>
</dbReference>
<feature type="region of interest" description="Disordered" evidence="1">
    <location>
        <begin position="2181"/>
        <end position="2213"/>
    </location>
</feature>
<feature type="compositionally biased region" description="Basic and acidic residues" evidence="1">
    <location>
        <begin position="2496"/>
        <end position="2524"/>
    </location>
</feature>
<organism evidence="4 5">
    <name type="scientific">Besnoitia besnoiti</name>
    <name type="common">Apicomplexan protozoan</name>
    <dbReference type="NCBI Taxonomy" id="94643"/>
    <lineage>
        <taxon>Eukaryota</taxon>
        <taxon>Sar</taxon>
        <taxon>Alveolata</taxon>
        <taxon>Apicomplexa</taxon>
        <taxon>Conoidasida</taxon>
        <taxon>Coccidia</taxon>
        <taxon>Eucoccidiorida</taxon>
        <taxon>Eimeriorina</taxon>
        <taxon>Sarcocystidae</taxon>
        <taxon>Besnoitia</taxon>
    </lineage>
</organism>
<name>A0A2A9MEY6_BESBE</name>
<feature type="domain" description="SEC7" evidence="3">
    <location>
        <begin position="854"/>
        <end position="1045"/>
    </location>
</feature>
<feature type="compositionally biased region" description="Basic residues" evidence="1">
    <location>
        <begin position="573"/>
        <end position="586"/>
    </location>
</feature>
<feature type="compositionally biased region" description="Basic and acidic residues" evidence="1">
    <location>
        <begin position="504"/>
        <end position="539"/>
    </location>
</feature>
<evidence type="ECO:0008006" key="6">
    <source>
        <dbReference type="Google" id="ProtNLM"/>
    </source>
</evidence>
<feature type="region of interest" description="Disordered" evidence="1">
    <location>
        <begin position="2661"/>
        <end position="2834"/>
    </location>
</feature>
<dbReference type="SMART" id="SM00164">
    <property type="entry name" value="TBC"/>
    <property type="match status" value="1"/>
</dbReference>
<dbReference type="PANTHER" id="PTHR10663">
    <property type="entry name" value="GUANYL-NUCLEOTIDE EXCHANGE FACTOR"/>
    <property type="match status" value="1"/>
</dbReference>
<feature type="compositionally biased region" description="Low complexity" evidence="1">
    <location>
        <begin position="15"/>
        <end position="25"/>
    </location>
</feature>